<evidence type="ECO:0000313" key="2">
    <source>
        <dbReference type="EMBL" id="MBB6099522.1"/>
    </source>
</evidence>
<dbReference type="InterPro" id="IPR045155">
    <property type="entry name" value="Beta-lactam_cat"/>
</dbReference>
<dbReference type="Proteomes" id="UP000569951">
    <property type="component" value="Unassembled WGS sequence"/>
</dbReference>
<evidence type="ECO:0000313" key="3">
    <source>
        <dbReference type="Proteomes" id="UP000569951"/>
    </source>
</evidence>
<accession>A0A841I6J9</accession>
<dbReference type="AlphaFoldDB" id="A0A841I6J9"/>
<dbReference type="RefSeq" id="WP_183988270.1">
    <property type="nucleotide sequence ID" value="NZ_JACHHG010000012.1"/>
</dbReference>
<dbReference type="PANTHER" id="PTHR35333">
    <property type="entry name" value="BETA-LACTAMASE"/>
    <property type="match status" value="1"/>
</dbReference>
<dbReference type="Gene3D" id="3.40.710.10">
    <property type="entry name" value="DD-peptidase/beta-lactamase superfamily"/>
    <property type="match status" value="1"/>
</dbReference>
<dbReference type="InterPro" id="IPR000871">
    <property type="entry name" value="Beta-lactam_class-A"/>
</dbReference>
<feature type="domain" description="Beta-lactamase class A catalytic" evidence="1">
    <location>
        <begin position="236"/>
        <end position="351"/>
    </location>
</feature>
<gene>
    <name evidence="2" type="ORF">HNR42_002972</name>
</gene>
<organism evidence="2 3">
    <name type="scientific">Deinobacterium chartae</name>
    <dbReference type="NCBI Taxonomy" id="521158"/>
    <lineage>
        <taxon>Bacteria</taxon>
        <taxon>Thermotogati</taxon>
        <taxon>Deinococcota</taxon>
        <taxon>Deinococci</taxon>
        <taxon>Deinococcales</taxon>
        <taxon>Deinococcaceae</taxon>
        <taxon>Deinobacterium</taxon>
    </lineage>
</organism>
<dbReference type="SUPFAM" id="SSF56601">
    <property type="entry name" value="beta-lactamase/transpeptidase-like"/>
    <property type="match status" value="1"/>
</dbReference>
<reference evidence="2 3" key="1">
    <citation type="submission" date="2020-08" db="EMBL/GenBank/DDBJ databases">
        <title>Genomic Encyclopedia of Type Strains, Phase IV (KMG-IV): sequencing the most valuable type-strain genomes for metagenomic binning, comparative biology and taxonomic classification.</title>
        <authorList>
            <person name="Goeker M."/>
        </authorList>
    </citation>
    <scope>NUCLEOTIDE SEQUENCE [LARGE SCALE GENOMIC DNA]</scope>
    <source>
        <strain evidence="2 3">DSM 21458</strain>
    </source>
</reference>
<dbReference type="GO" id="GO:0008800">
    <property type="term" value="F:beta-lactamase activity"/>
    <property type="evidence" value="ECO:0007669"/>
    <property type="project" value="InterPro"/>
</dbReference>
<dbReference type="GO" id="GO:0046677">
    <property type="term" value="P:response to antibiotic"/>
    <property type="evidence" value="ECO:0007669"/>
    <property type="project" value="InterPro"/>
</dbReference>
<sequence length="495" mass="52995">MHPSILVPLTVGLTMTAAAQSGNISQTEALTRLLSAEQPQATWFAPEFLERVPFETVARQMESIRQTYGAFQRLDTQGGRPVAVFERGSLVITAVSLDAQGRLTSFGAAPPSPLAAAQTPADRDAIAQTLTRVFQPETADPALFAPEFLEAVPIRSVNEQLAAARAELGAFVRVDVSGNAPRVVYEKGALNVTAFQVNAQGQITSLAIAPAPEEITFGSLEEARTAFAALPGRTSLLVREVGGDTLVALNPSRPLAVGSAFKLAILAELQAQITRGERSWTDEMTLSDRDRSLPGGTLQDAPTGSRYTLRDLAARMIRDSDNTATDMLLNLVGRAGVEARLGQTAMPSTREAFVLKNPANFELLRAYRAAGLNREARREVLARAAAAPLPNVETFPPGPLATDVEWFVSTERLCPLIAEVAALPATTLNPGAADPADFARVSYKGGSEGGVLNLTTQVTTRSGRSYCVSATWNDARLLNENRFVSLYRGVLKLLR</sequence>
<comment type="caution">
    <text evidence="2">The sequence shown here is derived from an EMBL/GenBank/DDBJ whole genome shotgun (WGS) entry which is preliminary data.</text>
</comment>
<dbReference type="Pfam" id="PF13354">
    <property type="entry name" value="Beta-lactamase2"/>
    <property type="match status" value="1"/>
</dbReference>
<dbReference type="GO" id="GO:0030655">
    <property type="term" value="P:beta-lactam antibiotic catabolic process"/>
    <property type="evidence" value="ECO:0007669"/>
    <property type="project" value="InterPro"/>
</dbReference>
<keyword evidence="3" id="KW-1185">Reference proteome</keyword>
<dbReference type="EMBL" id="JACHHG010000012">
    <property type="protein sequence ID" value="MBB6099522.1"/>
    <property type="molecule type" value="Genomic_DNA"/>
</dbReference>
<dbReference type="PANTHER" id="PTHR35333:SF5">
    <property type="entry name" value="CONSERVED LIPOPROTEIN LPQF-RELATED"/>
    <property type="match status" value="1"/>
</dbReference>
<protein>
    <submittedName>
        <fullName evidence="2">Beta-lactamase class A</fullName>
    </submittedName>
</protein>
<dbReference type="InterPro" id="IPR012338">
    <property type="entry name" value="Beta-lactam/transpept-like"/>
</dbReference>
<name>A0A841I6J9_9DEIO</name>
<proteinExistence type="predicted"/>
<evidence type="ECO:0000259" key="1">
    <source>
        <dbReference type="Pfam" id="PF13354"/>
    </source>
</evidence>